<evidence type="ECO:0000313" key="2">
    <source>
        <dbReference type="Proteomes" id="UP001497700"/>
    </source>
</evidence>
<keyword evidence="2" id="KW-1185">Reference proteome</keyword>
<evidence type="ECO:0000313" key="1">
    <source>
        <dbReference type="EMBL" id="KAI4869676.1"/>
    </source>
</evidence>
<dbReference type="Proteomes" id="UP001497700">
    <property type="component" value="Unassembled WGS sequence"/>
</dbReference>
<sequence length="98" mass="10087">MVLCTTCHSSSSLCSGILPRYSGIGLLPMMFGLLVSNPTATFVISKKGVSPVNAIAGAGLEILACGLETRWNAGTSQAEAVLVLLVLNIVQGAAMECF</sequence>
<dbReference type="EMBL" id="MU393428">
    <property type="protein sequence ID" value="KAI4869676.1"/>
    <property type="molecule type" value="Genomic_DNA"/>
</dbReference>
<reference evidence="1 2" key="1">
    <citation type="journal article" date="2022" name="New Phytol.">
        <title>Ecological generalism drives hyperdiversity of secondary metabolite gene clusters in xylarialean endophytes.</title>
        <authorList>
            <person name="Franco M.E.E."/>
            <person name="Wisecaver J.H."/>
            <person name="Arnold A.E."/>
            <person name="Ju Y.M."/>
            <person name="Slot J.C."/>
            <person name="Ahrendt S."/>
            <person name="Moore L.P."/>
            <person name="Eastman K.E."/>
            <person name="Scott K."/>
            <person name="Konkel Z."/>
            <person name="Mondo S.J."/>
            <person name="Kuo A."/>
            <person name="Hayes R.D."/>
            <person name="Haridas S."/>
            <person name="Andreopoulos B."/>
            <person name="Riley R."/>
            <person name="LaButti K."/>
            <person name="Pangilinan J."/>
            <person name="Lipzen A."/>
            <person name="Amirebrahimi M."/>
            <person name="Yan J."/>
            <person name="Adam C."/>
            <person name="Keymanesh K."/>
            <person name="Ng V."/>
            <person name="Louie K."/>
            <person name="Northen T."/>
            <person name="Drula E."/>
            <person name="Henrissat B."/>
            <person name="Hsieh H.M."/>
            <person name="Youens-Clark K."/>
            <person name="Lutzoni F."/>
            <person name="Miadlikowska J."/>
            <person name="Eastwood D.C."/>
            <person name="Hamelin R.C."/>
            <person name="Grigoriev I.V."/>
            <person name="U'Ren J.M."/>
        </authorList>
    </citation>
    <scope>NUCLEOTIDE SEQUENCE [LARGE SCALE GENOMIC DNA]</scope>
    <source>
        <strain evidence="1 2">CBS 119005</strain>
    </source>
</reference>
<protein>
    <submittedName>
        <fullName evidence="1">Uncharacterized protein</fullName>
    </submittedName>
</protein>
<name>A0ACB9ZDJ0_9PEZI</name>
<gene>
    <name evidence="1" type="ORF">F4820DRAFT_405590</name>
</gene>
<proteinExistence type="predicted"/>
<organism evidence="1 2">
    <name type="scientific">Hypoxylon rubiginosum</name>
    <dbReference type="NCBI Taxonomy" id="110542"/>
    <lineage>
        <taxon>Eukaryota</taxon>
        <taxon>Fungi</taxon>
        <taxon>Dikarya</taxon>
        <taxon>Ascomycota</taxon>
        <taxon>Pezizomycotina</taxon>
        <taxon>Sordariomycetes</taxon>
        <taxon>Xylariomycetidae</taxon>
        <taxon>Xylariales</taxon>
        <taxon>Hypoxylaceae</taxon>
        <taxon>Hypoxylon</taxon>
    </lineage>
</organism>
<comment type="caution">
    <text evidence="1">The sequence shown here is derived from an EMBL/GenBank/DDBJ whole genome shotgun (WGS) entry which is preliminary data.</text>
</comment>
<accession>A0ACB9ZDJ0</accession>